<feature type="compositionally biased region" description="Basic and acidic residues" evidence="1">
    <location>
        <begin position="126"/>
        <end position="139"/>
    </location>
</feature>
<dbReference type="EMBL" id="SNRW01009797">
    <property type="protein sequence ID" value="KAA6377461.1"/>
    <property type="molecule type" value="Genomic_DNA"/>
</dbReference>
<evidence type="ECO:0000313" key="2">
    <source>
        <dbReference type="EMBL" id="KAA6377461.1"/>
    </source>
</evidence>
<protein>
    <submittedName>
        <fullName evidence="2">Uncharacterized protein</fullName>
    </submittedName>
</protein>
<feature type="region of interest" description="Disordered" evidence="1">
    <location>
        <begin position="116"/>
        <end position="139"/>
    </location>
</feature>
<proteinExistence type="predicted"/>
<name>A0A5J4V5R8_9EUKA</name>
<evidence type="ECO:0000256" key="1">
    <source>
        <dbReference type="SAM" id="MobiDB-lite"/>
    </source>
</evidence>
<reference evidence="2 3" key="1">
    <citation type="submission" date="2019-03" db="EMBL/GenBank/DDBJ databases">
        <title>Single cell metagenomics reveals metabolic interactions within the superorganism composed of flagellate Streblomastix strix and complex community of Bacteroidetes bacteria on its surface.</title>
        <authorList>
            <person name="Treitli S.C."/>
            <person name="Kolisko M."/>
            <person name="Husnik F."/>
            <person name="Keeling P."/>
            <person name="Hampl V."/>
        </authorList>
    </citation>
    <scope>NUCLEOTIDE SEQUENCE [LARGE SCALE GENOMIC DNA]</scope>
    <source>
        <strain evidence="2">ST1C</strain>
    </source>
</reference>
<dbReference type="AlphaFoldDB" id="A0A5J4V5R8"/>
<sequence length="233" mass="27213">MNTKYFVDISLIVDEKNATVILAALKKLIKQVNVNNIRGDGEIGVVGSVFRTITSFAQSEKGLGKIYQDLQRQARCNKCEIKQIRKRKSKKPVPQLVEKQTSPIDEALQAPLIDQTPTNKTPLRQTQHEQEKIEFRGRPKKYSSQEETIHIAAEQRSLAKQRRRIQRQEFHACANDLQLVLIRCLQKRIITNVQDLLQISYHILRFPQLYLWNDYSIFELLEMFDYDVINFQS</sequence>
<dbReference type="Proteomes" id="UP000324800">
    <property type="component" value="Unassembled WGS sequence"/>
</dbReference>
<feature type="compositionally biased region" description="Polar residues" evidence="1">
    <location>
        <begin position="116"/>
        <end position="125"/>
    </location>
</feature>
<accession>A0A5J4V5R8</accession>
<organism evidence="2 3">
    <name type="scientific">Streblomastix strix</name>
    <dbReference type="NCBI Taxonomy" id="222440"/>
    <lineage>
        <taxon>Eukaryota</taxon>
        <taxon>Metamonada</taxon>
        <taxon>Preaxostyla</taxon>
        <taxon>Oxymonadida</taxon>
        <taxon>Streblomastigidae</taxon>
        <taxon>Streblomastix</taxon>
    </lineage>
</organism>
<evidence type="ECO:0000313" key="3">
    <source>
        <dbReference type="Proteomes" id="UP000324800"/>
    </source>
</evidence>
<gene>
    <name evidence="2" type="ORF">EZS28_027012</name>
</gene>
<comment type="caution">
    <text evidence="2">The sequence shown here is derived from an EMBL/GenBank/DDBJ whole genome shotgun (WGS) entry which is preliminary data.</text>
</comment>